<evidence type="ECO:0000313" key="13">
    <source>
        <dbReference type="Proteomes" id="UP000289691"/>
    </source>
</evidence>
<evidence type="ECO:0000256" key="3">
    <source>
        <dbReference type="ARBA" id="ARBA00022605"/>
    </source>
</evidence>
<dbReference type="GO" id="GO:0003991">
    <property type="term" value="F:acetylglutamate kinase activity"/>
    <property type="evidence" value="ECO:0007669"/>
    <property type="project" value="TreeGrafter"/>
</dbReference>
<feature type="domain" description="Aspartate/glutamate/uridylate kinase" evidence="11">
    <location>
        <begin position="1"/>
        <end position="268"/>
    </location>
</feature>
<dbReference type="Pfam" id="PF00696">
    <property type="entry name" value="AA_kinase"/>
    <property type="match status" value="1"/>
</dbReference>
<keyword evidence="6 9" id="KW-0418">Kinase</keyword>
<feature type="site" description="Transition state stabilizer" evidence="9">
    <location>
        <position position="249"/>
    </location>
</feature>
<keyword evidence="5 9" id="KW-0547">Nucleotide-binding</keyword>
<comment type="subcellular location">
    <subcellularLocation>
        <location evidence="9">Cytoplasm</location>
    </subcellularLocation>
</comment>
<dbReference type="HAMAP" id="MF_02082">
    <property type="entry name" value="LysZ"/>
    <property type="match status" value="1"/>
</dbReference>
<keyword evidence="8 9" id="KW-0457">Lysine biosynthesis</keyword>
<feature type="binding site" evidence="9">
    <location>
        <position position="188"/>
    </location>
    <ligand>
        <name>substrate</name>
    </ligand>
</feature>
<feature type="binding site" evidence="9">
    <location>
        <position position="65"/>
    </location>
    <ligand>
        <name>substrate</name>
    </ligand>
</feature>
<dbReference type="AlphaFoldDB" id="A0A498L040"/>
<dbReference type="NCBIfam" id="NF010659">
    <property type="entry name" value="PRK14058.1-1"/>
    <property type="match status" value="1"/>
</dbReference>
<evidence type="ECO:0000256" key="5">
    <source>
        <dbReference type="ARBA" id="ARBA00022741"/>
    </source>
</evidence>
<evidence type="ECO:0000256" key="4">
    <source>
        <dbReference type="ARBA" id="ARBA00022679"/>
    </source>
</evidence>
<reference evidence="12 13" key="1">
    <citation type="submission" date="2019-01" db="EMBL/GenBank/DDBJ databases">
        <title>Halorientalis sp. F13-25 a new haloarchaeum isolated from hypersaline water.</title>
        <authorList>
            <person name="Ana D.-V."/>
            <person name="Cristina S.-P."/>
            <person name="Antonio V."/>
        </authorList>
    </citation>
    <scope>NUCLEOTIDE SEQUENCE [LARGE SCALE GENOMIC DNA]</scope>
    <source>
        <strain evidence="12 13">F13-25</strain>
    </source>
</reference>
<accession>A0A498L040</accession>
<dbReference type="PANTHER" id="PTHR23342:SF0">
    <property type="entry name" value="N-ACETYLGLUTAMATE SYNTHASE, MITOCHONDRIAL"/>
    <property type="match status" value="1"/>
</dbReference>
<comment type="caution">
    <text evidence="12">The sequence shown here is derived from an EMBL/GenBank/DDBJ whole genome shotgun (WGS) entry which is preliminary data.</text>
</comment>
<dbReference type="EC" id="2.7.2.17" evidence="9"/>
<dbReference type="InterPro" id="IPR004662">
    <property type="entry name" value="AcgluKinase_fam"/>
</dbReference>
<dbReference type="InterPro" id="IPR037529">
    <property type="entry name" value="LysZ"/>
</dbReference>
<dbReference type="RefSeq" id="WP_129068165.1">
    <property type="nucleotide sequence ID" value="NZ_RDFA01000002.1"/>
</dbReference>
<dbReference type="Gene3D" id="3.40.1160.10">
    <property type="entry name" value="Acetylglutamate kinase-like"/>
    <property type="match status" value="1"/>
</dbReference>
<dbReference type="UniPathway" id="UPA00068"/>
<dbReference type="SUPFAM" id="SSF53633">
    <property type="entry name" value="Carbamate kinase-like"/>
    <property type="match status" value="1"/>
</dbReference>
<comment type="catalytic activity">
    <reaction evidence="9">
        <text>[amino-group carrier protein]-C-terminal-gamma-(L-glutamyl)-L-glutamate + ATP = [amino-group carrier protein]-C-terminal-gamma-(5-phospho-L-glutamyl)-L-glutamate + ADP</text>
        <dbReference type="Rhea" id="RHEA:52632"/>
        <dbReference type="Rhea" id="RHEA-COMP:13311"/>
        <dbReference type="Rhea" id="RHEA-COMP:13313"/>
        <dbReference type="ChEBI" id="CHEBI:30616"/>
        <dbReference type="ChEBI" id="CHEBI:136714"/>
        <dbReference type="ChEBI" id="CHEBI:136717"/>
        <dbReference type="ChEBI" id="CHEBI:456216"/>
        <dbReference type="EC" id="2.7.2.19"/>
    </reaction>
</comment>
<keyword evidence="4 9" id="KW-0808">Transferase</keyword>
<dbReference type="GO" id="GO:0005737">
    <property type="term" value="C:cytoplasm"/>
    <property type="evidence" value="ECO:0007669"/>
    <property type="project" value="UniProtKB-SubCell"/>
</dbReference>
<feature type="site" description="Transition state stabilizer" evidence="9">
    <location>
        <position position="6"/>
    </location>
</feature>
<dbReference type="UniPathway" id="UPA00033">
    <property type="reaction ID" value="UER00036"/>
</dbReference>
<protein>
    <recommendedName>
        <fullName evidence="9">Putative [LysW]-aminoadipate/[LysW]-glutamate kinase</fullName>
        <ecNumber evidence="9">2.7.2.17</ecNumber>
        <ecNumber evidence="9">2.7.2.19</ecNumber>
    </recommendedName>
</protein>
<keyword evidence="1 9" id="KW-0963">Cytoplasm</keyword>
<evidence type="ECO:0000256" key="2">
    <source>
        <dbReference type="ARBA" id="ARBA00022571"/>
    </source>
</evidence>
<dbReference type="InterPro" id="IPR001048">
    <property type="entry name" value="Asp/Glu/Uridylate_kinase"/>
</dbReference>
<evidence type="ECO:0000313" key="12">
    <source>
        <dbReference type="EMBL" id="RXK50203.1"/>
    </source>
</evidence>
<comment type="similarity">
    <text evidence="9">Belongs to the acetylglutamate kinase family. LysZ subfamily.</text>
</comment>
<evidence type="ECO:0000256" key="10">
    <source>
        <dbReference type="SAM" id="MobiDB-lite"/>
    </source>
</evidence>
<dbReference type="InterPro" id="IPR036393">
    <property type="entry name" value="AceGlu_kinase-like_sf"/>
</dbReference>
<proteinExistence type="inferred from homology"/>
<keyword evidence="2 9" id="KW-0055">Arginine biosynthesis</keyword>
<comment type="pathway">
    <text evidence="9">Amino-acid biosynthesis; L-lysine biosynthesis via AAA pathway; L-lysine from L-alpha-aminoadipate (Thermus route): step 2/5.</text>
</comment>
<dbReference type="NCBIfam" id="NF010661">
    <property type="entry name" value="PRK14058.1-3"/>
    <property type="match status" value="1"/>
</dbReference>
<dbReference type="PANTHER" id="PTHR23342">
    <property type="entry name" value="N-ACETYLGLUTAMATE SYNTHASE"/>
    <property type="match status" value="1"/>
</dbReference>
<evidence type="ECO:0000256" key="1">
    <source>
        <dbReference type="ARBA" id="ARBA00022490"/>
    </source>
</evidence>
<sequence>MTTVIKVGGARAVDPAGALSDVAALDDDGEDVAVVHGGSTAVDDTLERLGIEPEYVETPSGVVGRFTDAETMEVFEMVFGHLNTQLVAGLQSLDVDAVGLNGVDGKLLHGPRKSAVRVVEDGKKKIKRGDHSGTIKQVNGDLLESLLSDGYVPVAAPPMAGADEGRETRSASDSASGDEPRAEIVPVNTDADRSAAAISGELGGTLVLLTDVEGVYADPDDPDTLIESVETSEEWAALEDAAEGFMSRKIMAAEEALDAGADEVVIADANADEPILSALDGGGTHLYASALEDTA</sequence>
<dbReference type="PIRSF" id="PIRSF000728">
    <property type="entry name" value="NAGK"/>
    <property type="match status" value="1"/>
</dbReference>
<comment type="caution">
    <text evidence="9">Lacks conserved residue(s) required for the propagation of feature annotation.</text>
</comment>
<comment type="pathway">
    <text evidence="9">Amino-acid biosynthesis; L-arginine biosynthesis.</text>
</comment>
<dbReference type="GO" id="GO:0043744">
    <property type="term" value="F:N2-acetyl-L-aminoadipate kinase activity"/>
    <property type="evidence" value="ECO:0007669"/>
    <property type="project" value="RHEA"/>
</dbReference>
<comment type="catalytic activity">
    <reaction evidence="9">
        <text>[amino-group carrier protein]-C-terminal-N-(1,4-dicarboxybutan-1-yl)-L-glutamine + ATP = [amino-group carrier protein]-C-terminal-N-(1-carboxy-5-phosphooxy-5-oxopentan-1-yl)-L-glutamine + ADP</text>
        <dbReference type="Rhea" id="RHEA:41944"/>
        <dbReference type="Rhea" id="RHEA-COMP:9694"/>
        <dbReference type="Rhea" id="RHEA-COMP:9712"/>
        <dbReference type="ChEBI" id="CHEBI:30616"/>
        <dbReference type="ChEBI" id="CHEBI:78499"/>
        <dbReference type="ChEBI" id="CHEBI:78503"/>
        <dbReference type="ChEBI" id="CHEBI:456216"/>
        <dbReference type="EC" id="2.7.2.17"/>
    </reaction>
</comment>
<evidence type="ECO:0000256" key="8">
    <source>
        <dbReference type="ARBA" id="ARBA00023154"/>
    </source>
</evidence>
<evidence type="ECO:0000256" key="9">
    <source>
        <dbReference type="HAMAP-Rule" id="MF_02082"/>
    </source>
</evidence>
<evidence type="ECO:0000259" key="11">
    <source>
        <dbReference type="Pfam" id="PF00696"/>
    </source>
</evidence>
<comment type="function">
    <text evidence="9">Involved in both the arginine and lysine biosynthetic pathways. Phosphorylates the LysW-bound precursors glutamate (for arginine biosynthesis), respectively alpha-aminoadipate (for lysine biosynthesis).</text>
</comment>
<name>A0A498L040_9EURY</name>
<dbReference type="CDD" id="cd04251">
    <property type="entry name" value="AAK_NAGK-UC"/>
    <property type="match status" value="1"/>
</dbReference>
<dbReference type="GO" id="GO:0005524">
    <property type="term" value="F:ATP binding"/>
    <property type="evidence" value="ECO:0007669"/>
    <property type="project" value="UniProtKB-KW"/>
</dbReference>
<dbReference type="OrthoDB" id="6816at2157"/>
<feature type="region of interest" description="Disordered" evidence="10">
    <location>
        <begin position="155"/>
        <end position="186"/>
    </location>
</feature>
<dbReference type="Proteomes" id="UP000289691">
    <property type="component" value="Unassembled WGS sequence"/>
</dbReference>
<evidence type="ECO:0000256" key="6">
    <source>
        <dbReference type="ARBA" id="ARBA00022777"/>
    </source>
</evidence>
<dbReference type="EMBL" id="RDFA01000002">
    <property type="protein sequence ID" value="RXK50203.1"/>
    <property type="molecule type" value="Genomic_DNA"/>
</dbReference>
<gene>
    <name evidence="9" type="primary">lysZ</name>
    <name evidence="12" type="ORF">EAF64_06480</name>
</gene>
<keyword evidence="7 9" id="KW-0067">ATP-binding</keyword>
<dbReference type="GO" id="GO:0042450">
    <property type="term" value="P:L-arginine biosynthetic process via ornithine"/>
    <property type="evidence" value="ECO:0007669"/>
    <property type="project" value="UniProtKB-UniRule"/>
</dbReference>
<keyword evidence="3 9" id="KW-0028">Amino-acid biosynthesis</keyword>
<evidence type="ECO:0000256" key="7">
    <source>
        <dbReference type="ARBA" id="ARBA00022840"/>
    </source>
</evidence>
<dbReference type="EC" id="2.7.2.19" evidence="9"/>
<dbReference type="GO" id="GO:0019878">
    <property type="term" value="P:lysine biosynthetic process via aminoadipic acid"/>
    <property type="evidence" value="ECO:0007669"/>
    <property type="project" value="UniProtKB-UniRule"/>
</dbReference>
<organism evidence="12 13">
    <name type="scientific">Halorientalis pallida</name>
    <dbReference type="NCBI Taxonomy" id="2479928"/>
    <lineage>
        <taxon>Archaea</taxon>
        <taxon>Methanobacteriati</taxon>
        <taxon>Methanobacteriota</taxon>
        <taxon>Stenosarchaea group</taxon>
        <taxon>Halobacteria</taxon>
        <taxon>Halobacteriales</taxon>
        <taxon>Haloarculaceae</taxon>
        <taxon>Halorientalis</taxon>
    </lineage>
</organism>
<keyword evidence="13" id="KW-1185">Reference proteome</keyword>